<protein>
    <submittedName>
        <fullName evidence="2">VWA containing CoxE-like protein</fullName>
    </submittedName>
</protein>
<gene>
    <name evidence="2" type="ORF">EVA_00280</name>
</gene>
<evidence type="ECO:0000313" key="2">
    <source>
        <dbReference type="EMBL" id="EJX11006.1"/>
    </source>
</evidence>
<dbReference type="Pfam" id="PF13519">
    <property type="entry name" value="VWA_2"/>
    <property type="match status" value="1"/>
</dbReference>
<proteinExistence type="predicted"/>
<dbReference type="AlphaFoldDB" id="J9DDD3"/>
<name>J9DDD3_9ZZZZ</name>
<evidence type="ECO:0000259" key="1">
    <source>
        <dbReference type="Pfam" id="PF13519"/>
    </source>
</evidence>
<dbReference type="InterPro" id="IPR002035">
    <property type="entry name" value="VWF_A"/>
</dbReference>
<dbReference type="EMBL" id="AMCI01000007">
    <property type="protein sequence ID" value="EJX11006.1"/>
    <property type="molecule type" value="Genomic_DNA"/>
</dbReference>
<dbReference type="PANTHER" id="PTHR36846">
    <property type="entry name" value="PROTEIN VIAA"/>
    <property type="match status" value="1"/>
</dbReference>
<dbReference type="Gene3D" id="3.40.50.410">
    <property type="entry name" value="von Willebrand factor, type A domain"/>
    <property type="match status" value="1"/>
</dbReference>
<organism evidence="2">
    <name type="scientific">gut metagenome</name>
    <dbReference type="NCBI Taxonomy" id="749906"/>
    <lineage>
        <taxon>unclassified sequences</taxon>
        <taxon>metagenomes</taxon>
        <taxon>organismal metagenomes</taxon>
    </lineage>
</organism>
<sequence>MPESRPSRNRQVRLQDLKTRYAAELRERTFRAYASELHQGILRANELEEEVWKFYRHTTPSLQEFYSRYTPEWEAFYSSEHLPPGAFWEYLQRMQATFRRRYELTELNVGYYIRQLAAALQASASSAPLSASQLQTYFLDRWHTQLTRKESAYQLQHIDRLCETFTLLKIKSGKQSGQAVLNSRVEWLLHTYPELYQKLIPYEPAVRRHPALRQLVQLLGKKQRGLRSYDAWSGIPRQRLMSHASASDIQGITLGNDFNHLLPMEVAYLADETLQDLFLERFAEKRLQQFDARSREQEPVKERGPKVSGQGPYIICVDTSSSMQGERERLSKSAILAIAQLTEKTHRKCYVINFSDEAVALQIEDLGKDFPKLAAFLDGRFEGGTDIAPALREASRVLRAHDYREADVVLISDFEMPPLSNELRQLTTEMRRRKTRFYALVFGNRPETDYLNLCDRYWEM</sequence>
<dbReference type="PANTHER" id="PTHR36846:SF1">
    <property type="entry name" value="PROTEIN VIAA"/>
    <property type="match status" value="1"/>
</dbReference>
<reference evidence="2" key="1">
    <citation type="journal article" date="2012" name="PLoS ONE">
        <title>Gene sets for utilization of primary and secondary nutrition supplies in the distal gut of endangered iberian lynx.</title>
        <authorList>
            <person name="Alcaide M."/>
            <person name="Messina E."/>
            <person name="Richter M."/>
            <person name="Bargiela R."/>
            <person name="Peplies J."/>
            <person name="Huws S.A."/>
            <person name="Newbold C.J."/>
            <person name="Golyshin P.N."/>
            <person name="Simon M.A."/>
            <person name="Lopez G."/>
            <person name="Yakimov M.M."/>
            <person name="Ferrer M."/>
        </authorList>
    </citation>
    <scope>NUCLEOTIDE SEQUENCE</scope>
</reference>
<dbReference type="SUPFAM" id="SSF53300">
    <property type="entry name" value="vWA-like"/>
    <property type="match status" value="1"/>
</dbReference>
<comment type="caution">
    <text evidence="2">The sequence shown here is derived from an EMBL/GenBank/DDBJ whole genome shotgun (WGS) entry which is preliminary data.</text>
</comment>
<dbReference type="InterPro" id="IPR036465">
    <property type="entry name" value="vWFA_dom_sf"/>
</dbReference>
<feature type="domain" description="VWFA" evidence="1">
    <location>
        <begin position="314"/>
        <end position="414"/>
    </location>
</feature>
<accession>J9DDD3</accession>